<evidence type="ECO:0000256" key="3">
    <source>
        <dbReference type="ARBA" id="ARBA00022777"/>
    </source>
</evidence>
<feature type="domain" description="Carbohydrate kinase PfkB" evidence="4">
    <location>
        <begin position="37"/>
        <end position="312"/>
    </location>
</feature>
<evidence type="ECO:0000259" key="4">
    <source>
        <dbReference type="Pfam" id="PF00294"/>
    </source>
</evidence>
<dbReference type="PANTHER" id="PTHR43320">
    <property type="entry name" value="SUGAR KINASE"/>
    <property type="match status" value="1"/>
</dbReference>
<keyword evidence="3 5" id="KW-0418">Kinase</keyword>
<reference evidence="5 6" key="1">
    <citation type="submission" date="2024-03" db="EMBL/GenBank/DDBJ databases">
        <title>A Dehalogenimonas Isolated from Estuarine Sediments Dihaloeliminates Chlorinated Alkanes.</title>
        <authorList>
            <person name="Yang Y."/>
            <person name="Wang H."/>
        </authorList>
    </citation>
    <scope>NUCLEOTIDE SEQUENCE [LARGE SCALE GENOMIC DNA]</scope>
    <source>
        <strain evidence="5 6">W</strain>
    </source>
</reference>
<dbReference type="EMBL" id="CP146612">
    <property type="protein sequence ID" value="WWX25246.1"/>
    <property type="molecule type" value="Genomic_DNA"/>
</dbReference>
<comment type="similarity">
    <text evidence="1">Belongs to the carbohydrate kinase PfkB family.</text>
</comment>
<dbReference type="SUPFAM" id="SSF53613">
    <property type="entry name" value="Ribokinase-like"/>
    <property type="match status" value="1"/>
</dbReference>
<dbReference type="InterPro" id="IPR029056">
    <property type="entry name" value="Ribokinase-like"/>
</dbReference>
<keyword evidence="2" id="KW-0808">Transferase</keyword>
<evidence type="ECO:0000256" key="1">
    <source>
        <dbReference type="ARBA" id="ARBA00010688"/>
    </source>
</evidence>
<dbReference type="InterPro" id="IPR052700">
    <property type="entry name" value="Carb_kinase_PfkB-like"/>
</dbReference>
<dbReference type="Gene3D" id="3.40.1190.20">
    <property type="match status" value="1"/>
</dbReference>
<dbReference type="InterPro" id="IPR011611">
    <property type="entry name" value="PfkB_dom"/>
</dbReference>
<dbReference type="PANTHER" id="PTHR43320:SF3">
    <property type="entry name" value="CARBOHYDRATE KINASE PFKB DOMAIN-CONTAINING PROTEIN"/>
    <property type="match status" value="1"/>
</dbReference>
<evidence type="ECO:0000313" key="6">
    <source>
        <dbReference type="Proteomes" id="UP001375370"/>
    </source>
</evidence>
<name>A0ABZ2J7Y2_9CHLR</name>
<protein>
    <submittedName>
        <fullName evidence="5">Carbohydrate kinase family protein</fullName>
    </submittedName>
</protein>
<sequence>MEPLEVIGLGGFRQDEIYGLDDDYAGAERPARLIATASGGPAINTIFSLARLGLKCGVSGAVGADTAGGLMLDDIRRAGIDTSLVAVRDGSATDKAIIVYDQNTASTAYHCYDAGNTWVPDERLASFLAQASVVHIAGLASASQLTALGEVIARVAPEVRLSLMISEREAAWGIKAYAPLIGRSAVVFAGKTAIERLTGKNFKSAMRICRNLGAQAVAVFLSCGEETRKIRKKGKAACVSTFICNHEYECMIESAIRKWPNIVEITGAQDAFAAGFIFGMVKNKGIDECGFIGDIVAQFCLKTPGARDSLPDPRELTERFFQIHREELII</sequence>
<evidence type="ECO:0000313" key="5">
    <source>
        <dbReference type="EMBL" id="WWX25246.1"/>
    </source>
</evidence>
<evidence type="ECO:0000256" key="2">
    <source>
        <dbReference type="ARBA" id="ARBA00022679"/>
    </source>
</evidence>
<organism evidence="5 6">
    <name type="scientific">Candidatus Dehalogenimonas loeffleri</name>
    <dbReference type="NCBI Taxonomy" id="3127115"/>
    <lineage>
        <taxon>Bacteria</taxon>
        <taxon>Bacillati</taxon>
        <taxon>Chloroflexota</taxon>
        <taxon>Dehalococcoidia</taxon>
        <taxon>Dehalococcoidales</taxon>
        <taxon>Dehalococcoidaceae</taxon>
        <taxon>Dehalogenimonas</taxon>
    </lineage>
</organism>
<gene>
    <name evidence="5" type="ORF">V8247_08305</name>
</gene>
<dbReference type="Proteomes" id="UP001375370">
    <property type="component" value="Chromosome"/>
</dbReference>
<dbReference type="RefSeq" id="WP_338737386.1">
    <property type="nucleotide sequence ID" value="NZ_CP146612.1"/>
</dbReference>
<keyword evidence="6" id="KW-1185">Reference proteome</keyword>
<dbReference type="GO" id="GO:0016301">
    <property type="term" value="F:kinase activity"/>
    <property type="evidence" value="ECO:0007669"/>
    <property type="project" value="UniProtKB-KW"/>
</dbReference>
<accession>A0ABZ2J7Y2</accession>
<dbReference type="Pfam" id="PF00294">
    <property type="entry name" value="PfkB"/>
    <property type="match status" value="1"/>
</dbReference>
<proteinExistence type="inferred from homology"/>